<sequence length="205" mass="23918">MLEMTYEGFARAVEERAKQSSFLIALCQTLDEYQAFEHGQGPEQPACCKSCSFCCHQMVCVFPAEMEEIHTHIMRQVSPVRRRLREKIHKAAKEWRAYFEKHRFSPARIQHPLRVAEDWFGKPCPLLQEDGSCGVYEARPLVCRTTTSPTRCTEPAHLKDGKHSAQMRYICEEWANRLFMEEMWRLGAQGVTPMPHFFGMQQFKV</sequence>
<evidence type="ECO:0000313" key="1">
    <source>
        <dbReference type="EMBL" id="OGG37946.1"/>
    </source>
</evidence>
<name>A0A1F6BLX8_9BACT</name>
<dbReference type="InterPro" id="IPR005358">
    <property type="entry name" value="Puta_zinc/iron-chelating_dom"/>
</dbReference>
<proteinExistence type="predicted"/>
<organism evidence="1 2">
    <name type="scientific">Candidatus Jorgensenbacteria bacterium GWC1_48_12</name>
    <dbReference type="NCBI Taxonomy" id="1798469"/>
    <lineage>
        <taxon>Bacteria</taxon>
        <taxon>Candidatus Joergenseniibacteriota</taxon>
    </lineage>
</organism>
<dbReference type="EMBL" id="MFKI01000043">
    <property type="protein sequence ID" value="OGG37946.1"/>
    <property type="molecule type" value="Genomic_DNA"/>
</dbReference>
<protein>
    <submittedName>
        <fullName evidence="1">Uncharacterized protein</fullName>
    </submittedName>
</protein>
<gene>
    <name evidence="1" type="ORF">A2127_01015</name>
</gene>
<reference evidence="1 2" key="1">
    <citation type="journal article" date="2016" name="Nat. Commun.">
        <title>Thousands of microbial genomes shed light on interconnected biogeochemical processes in an aquifer system.</title>
        <authorList>
            <person name="Anantharaman K."/>
            <person name="Brown C.T."/>
            <person name="Hug L.A."/>
            <person name="Sharon I."/>
            <person name="Castelle C.J."/>
            <person name="Probst A.J."/>
            <person name="Thomas B.C."/>
            <person name="Singh A."/>
            <person name="Wilkins M.J."/>
            <person name="Karaoz U."/>
            <person name="Brodie E.L."/>
            <person name="Williams K.H."/>
            <person name="Hubbard S.S."/>
            <person name="Banfield J.F."/>
        </authorList>
    </citation>
    <scope>NUCLEOTIDE SEQUENCE [LARGE SCALE GENOMIC DNA]</scope>
</reference>
<dbReference type="AlphaFoldDB" id="A0A1F6BLX8"/>
<dbReference type="Proteomes" id="UP000179324">
    <property type="component" value="Unassembled WGS sequence"/>
</dbReference>
<dbReference type="Pfam" id="PF03692">
    <property type="entry name" value="CxxCxxCC"/>
    <property type="match status" value="1"/>
</dbReference>
<comment type="caution">
    <text evidence="1">The sequence shown here is derived from an EMBL/GenBank/DDBJ whole genome shotgun (WGS) entry which is preliminary data.</text>
</comment>
<accession>A0A1F6BLX8</accession>
<evidence type="ECO:0000313" key="2">
    <source>
        <dbReference type="Proteomes" id="UP000179324"/>
    </source>
</evidence>